<gene>
    <name evidence="1" type="ORF">GIB67_016732</name>
</gene>
<evidence type="ECO:0000313" key="1">
    <source>
        <dbReference type="EMBL" id="KAF6143811.1"/>
    </source>
</evidence>
<dbReference type="AlphaFoldDB" id="A0A7J7LMB5"/>
<organism evidence="1 2">
    <name type="scientific">Kingdonia uniflora</name>
    <dbReference type="NCBI Taxonomy" id="39325"/>
    <lineage>
        <taxon>Eukaryota</taxon>
        <taxon>Viridiplantae</taxon>
        <taxon>Streptophyta</taxon>
        <taxon>Embryophyta</taxon>
        <taxon>Tracheophyta</taxon>
        <taxon>Spermatophyta</taxon>
        <taxon>Magnoliopsida</taxon>
        <taxon>Ranunculales</taxon>
        <taxon>Circaeasteraceae</taxon>
        <taxon>Kingdonia</taxon>
    </lineage>
</organism>
<proteinExistence type="predicted"/>
<dbReference type="PANTHER" id="PTHR36077:SF1">
    <property type="entry name" value="HOMEOBOX PROSPERO PROTEIN"/>
    <property type="match status" value="1"/>
</dbReference>
<dbReference type="OrthoDB" id="2011836at2759"/>
<name>A0A7J7LMB5_9MAGN</name>
<evidence type="ECO:0000313" key="2">
    <source>
        <dbReference type="Proteomes" id="UP000541444"/>
    </source>
</evidence>
<dbReference type="Proteomes" id="UP000541444">
    <property type="component" value="Unassembled WGS sequence"/>
</dbReference>
<protein>
    <submittedName>
        <fullName evidence="1">Uncharacterized protein</fullName>
    </submittedName>
</protein>
<accession>A0A7J7LMB5</accession>
<dbReference type="EMBL" id="JACGCM010002180">
    <property type="protein sequence ID" value="KAF6143811.1"/>
    <property type="molecule type" value="Genomic_DNA"/>
</dbReference>
<dbReference type="PANTHER" id="PTHR36077">
    <property type="entry name" value="BNAA02G07370D PROTEIN"/>
    <property type="match status" value="1"/>
</dbReference>
<reference evidence="1 2" key="1">
    <citation type="journal article" date="2020" name="IScience">
        <title>Genome Sequencing of the Endangered Kingdonia uniflora (Circaeasteraceae, Ranunculales) Reveals Potential Mechanisms of Evolutionary Specialization.</title>
        <authorList>
            <person name="Sun Y."/>
            <person name="Deng T."/>
            <person name="Zhang A."/>
            <person name="Moore M.J."/>
            <person name="Landis J.B."/>
            <person name="Lin N."/>
            <person name="Zhang H."/>
            <person name="Zhang X."/>
            <person name="Huang J."/>
            <person name="Zhang X."/>
            <person name="Sun H."/>
            <person name="Wang H."/>
        </authorList>
    </citation>
    <scope>NUCLEOTIDE SEQUENCE [LARGE SCALE GENOMIC DNA]</scope>
    <source>
        <strain evidence="1">TB1705</strain>
        <tissue evidence="1">Leaf</tissue>
    </source>
</reference>
<sequence>MAHLYERRMFPYPGDKEAIDEFIASGGTLGTTIGPKGLIDSGKDSDSFEKKLQTKKFDQESLKLWMRMRNEVISDLQEKGYDIE</sequence>
<keyword evidence="2" id="KW-1185">Reference proteome</keyword>
<comment type="caution">
    <text evidence="1">The sequence shown here is derived from an EMBL/GenBank/DDBJ whole genome shotgun (WGS) entry which is preliminary data.</text>
</comment>